<dbReference type="PROSITE" id="PS50931">
    <property type="entry name" value="HTH_LYSR"/>
    <property type="match status" value="1"/>
</dbReference>
<keyword evidence="2" id="KW-0805">Transcription regulation</keyword>
<evidence type="ECO:0000313" key="7">
    <source>
        <dbReference type="Proteomes" id="UP001596425"/>
    </source>
</evidence>
<dbReference type="Gene3D" id="1.10.10.10">
    <property type="entry name" value="Winged helix-like DNA-binding domain superfamily/Winged helix DNA-binding domain"/>
    <property type="match status" value="1"/>
</dbReference>
<name>A0ABW1YSI7_9GAMM</name>
<protein>
    <submittedName>
        <fullName evidence="6">LysR family transcriptional regulator</fullName>
    </submittedName>
</protein>
<dbReference type="InterPro" id="IPR036390">
    <property type="entry name" value="WH_DNA-bd_sf"/>
</dbReference>
<dbReference type="Pfam" id="PF00126">
    <property type="entry name" value="HTH_1"/>
    <property type="match status" value="1"/>
</dbReference>
<keyword evidence="3" id="KW-0238">DNA-binding</keyword>
<organism evidence="6 7">
    <name type="scientific">Microbulbifer taiwanensis</name>
    <dbReference type="NCBI Taxonomy" id="986746"/>
    <lineage>
        <taxon>Bacteria</taxon>
        <taxon>Pseudomonadati</taxon>
        <taxon>Pseudomonadota</taxon>
        <taxon>Gammaproteobacteria</taxon>
        <taxon>Cellvibrionales</taxon>
        <taxon>Microbulbiferaceae</taxon>
        <taxon>Microbulbifer</taxon>
    </lineage>
</organism>
<dbReference type="Pfam" id="PF03466">
    <property type="entry name" value="LysR_substrate"/>
    <property type="match status" value="1"/>
</dbReference>
<dbReference type="EMBL" id="JBHSVR010000001">
    <property type="protein sequence ID" value="MFC6635733.1"/>
    <property type="molecule type" value="Genomic_DNA"/>
</dbReference>
<comment type="similarity">
    <text evidence="1">Belongs to the LysR transcriptional regulatory family.</text>
</comment>
<evidence type="ECO:0000256" key="3">
    <source>
        <dbReference type="ARBA" id="ARBA00023125"/>
    </source>
</evidence>
<evidence type="ECO:0000259" key="5">
    <source>
        <dbReference type="PROSITE" id="PS50931"/>
    </source>
</evidence>
<dbReference type="InterPro" id="IPR000847">
    <property type="entry name" value="LysR_HTH_N"/>
</dbReference>
<dbReference type="SUPFAM" id="SSF46785">
    <property type="entry name" value="Winged helix' DNA-binding domain"/>
    <property type="match status" value="1"/>
</dbReference>
<dbReference type="RefSeq" id="WP_193192518.1">
    <property type="nucleotide sequence ID" value="NZ_JACZFR010000029.1"/>
</dbReference>
<reference evidence="7" key="1">
    <citation type="journal article" date="2019" name="Int. J. Syst. Evol. Microbiol.">
        <title>The Global Catalogue of Microorganisms (GCM) 10K type strain sequencing project: providing services to taxonomists for standard genome sequencing and annotation.</title>
        <authorList>
            <consortium name="The Broad Institute Genomics Platform"/>
            <consortium name="The Broad Institute Genome Sequencing Center for Infectious Disease"/>
            <person name="Wu L."/>
            <person name="Ma J."/>
        </authorList>
    </citation>
    <scope>NUCLEOTIDE SEQUENCE [LARGE SCALE GENOMIC DNA]</scope>
    <source>
        <strain evidence="7">CGMCC 1.13718</strain>
    </source>
</reference>
<dbReference type="SUPFAM" id="SSF53850">
    <property type="entry name" value="Periplasmic binding protein-like II"/>
    <property type="match status" value="1"/>
</dbReference>
<comment type="caution">
    <text evidence="6">The sequence shown here is derived from an EMBL/GenBank/DDBJ whole genome shotgun (WGS) entry which is preliminary data.</text>
</comment>
<dbReference type="PANTHER" id="PTHR30126">
    <property type="entry name" value="HTH-TYPE TRANSCRIPTIONAL REGULATOR"/>
    <property type="match status" value="1"/>
</dbReference>
<evidence type="ECO:0000313" key="6">
    <source>
        <dbReference type="EMBL" id="MFC6635733.1"/>
    </source>
</evidence>
<dbReference type="InterPro" id="IPR005119">
    <property type="entry name" value="LysR_subst-bd"/>
</dbReference>
<dbReference type="Proteomes" id="UP001596425">
    <property type="component" value="Unassembled WGS sequence"/>
</dbReference>
<evidence type="ECO:0000256" key="2">
    <source>
        <dbReference type="ARBA" id="ARBA00023015"/>
    </source>
</evidence>
<dbReference type="InterPro" id="IPR036388">
    <property type="entry name" value="WH-like_DNA-bd_sf"/>
</dbReference>
<dbReference type="PANTHER" id="PTHR30126:SF88">
    <property type="entry name" value="TRANSCRIPTIONAL REGULATOR-RELATED"/>
    <property type="match status" value="1"/>
</dbReference>
<gene>
    <name evidence="6" type="ORF">ACFQBM_20885</name>
</gene>
<evidence type="ECO:0000256" key="4">
    <source>
        <dbReference type="ARBA" id="ARBA00023163"/>
    </source>
</evidence>
<keyword evidence="7" id="KW-1185">Reference proteome</keyword>
<keyword evidence="4" id="KW-0804">Transcription</keyword>
<proteinExistence type="inferred from homology"/>
<feature type="domain" description="HTH lysR-type" evidence="5">
    <location>
        <begin position="15"/>
        <end position="72"/>
    </location>
</feature>
<sequence>MSNGETLESTVAPRISLEQWRCLVAVVEEGGYAQAAERLFKSQSSVSYAVQKLESVLAIKAFAIEGRKAVLTPAGEMLYRRARLLLEDASGLEIAAHKASAGWEAEIGIAVEVLFPTWLLLECLDQFGVESPQTRIELYETVIGGGPEALQQGRAELAITPHVPSGFTGELLPRPARVIPVAHPEHPLHRLERQLTLRDLRKHRHLVVRDSGSQRDTRTATVEVAQRWTVSNMATSIGAACRGYGFAWLPEEKIRAELEQGVLKPLPLRGGSERSLAMYLIFADRDSPGPGVKRLAEIIRRQMQSMCAAEGE</sequence>
<accession>A0ABW1YSI7</accession>
<dbReference type="Gene3D" id="3.40.190.290">
    <property type="match status" value="1"/>
</dbReference>
<evidence type="ECO:0000256" key="1">
    <source>
        <dbReference type="ARBA" id="ARBA00009437"/>
    </source>
</evidence>